<gene>
    <name evidence="1" type="ORF">HUXLEY_81</name>
</gene>
<dbReference type="OrthoDB" id="29216at10239"/>
<name>A0A1B2ID14_9CAUD</name>
<evidence type="ECO:0000313" key="1">
    <source>
        <dbReference type="EMBL" id="ANZ49163.1"/>
    </source>
</evidence>
<dbReference type="RefSeq" id="YP_009293049.1">
    <property type="nucleotide sequence ID" value="NC_031127.1"/>
</dbReference>
<accession>A0A1B2ID14</accession>
<reference evidence="2" key="1">
    <citation type="submission" date="2016-06" db="EMBL/GenBank/DDBJ databases">
        <authorList>
            <person name="Berg J.A."/>
            <person name="Grossarth S.E."/>
            <person name="Jarvis T.M."/>
            <person name="Merrill B.D."/>
            <person name="Breakwell D.P."/>
            <person name="Hope S."/>
            <person name="Grose J.H."/>
        </authorList>
    </citation>
    <scope>NUCLEOTIDE SEQUENCE [LARGE SCALE GENOMIC DNA]</scope>
</reference>
<sequence length="45" mass="4897">MFKHKRAILTIVAIMAFGSLYLSVSTDYDTCRANGNSVNLCTGRG</sequence>
<dbReference type="KEGG" id="vg:29069203"/>
<dbReference type="EMBL" id="KX397368">
    <property type="protein sequence ID" value="ANZ49163.1"/>
    <property type="molecule type" value="Genomic_DNA"/>
</dbReference>
<protein>
    <submittedName>
        <fullName evidence="1">Uncharacterized protein</fullName>
    </submittedName>
</protein>
<organism evidence="1 2">
    <name type="scientific">Erwinia phage vB_EamM_Huxley</name>
    <dbReference type="NCBI Taxonomy" id="1883373"/>
    <lineage>
        <taxon>Viruses</taxon>
        <taxon>Duplodnaviria</taxon>
        <taxon>Heunggongvirae</taxon>
        <taxon>Uroviricota</taxon>
        <taxon>Caudoviricetes</taxon>
        <taxon>Chimalliviridae</taxon>
        <taxon>Machinavirus</taxon>
        <taxon>Machinavirus machina</taxon>
    </lineage>
</organism>
<evidence type="ECO:0000313" key="2">
    <source>
        <dbReference type="Proteomes" id="UP000203302"/>
    </source>
</evidence>
<dbReference type="GeneID" id="29069203"/>
<proteinExistence type="predicted"/>
<dbReference type="Proteomes" id="UP000203302">
    <property type="component" value="Segment"/>
</dbReference>